<accession>A0A3R8U793</accession>
<comment type="caution">
    <text evidence="4">The sequence shown here is derived from an EMBL/GenBank/DDBJ whole genome shotgun (WGS) entry which is preliminary data.</text>
</comment>
<dbReference type="RefSeq" id="WP_125241252.1">
    <property type="nucleotide sequence ID" value="NZ_RSED01000001.1"/>
</dbReference>
<dbReference type="Proteomes" id="UP000269265">
    <property type="component" value="Unassembled WGS sequence"/>
</dbReference>
<dbReference type="Gene3D" id="2.60.120.1440">
    <property type="match status" value="1"/>
</dbReference>
<feature type="domain" description="LysM" evidence="3">
    <location>
        <begin position="27"/>
        <end position="74"/>
    </location>
</feature>
<dbReference type="InterPro" id="IPR018392">
    <property type="entry name" value="LysM"/>
</dbReference>
<organism evidence="4 5">
    <name type="scientific">Aquabacterium soli</name>
    <dbReference type="NCBI Taxonomy" id="2493092"/>
    <lineage>
        <taxon>Bacteria</taxon>
        <taxon>Pseudomonadati</taxon>
        <taxon>Pseudomonadota</taxon>
        <taxon>Betaproteobacteria</taxon>
        <taxon>Burkholderiales</taxon>
        <taxon>Aquabacterium</taxon>
    </lineage>
</organism>
<dbReference type="InterPro" id="IPR006860">
    <property type="entry name" value="FecR"/>
</dbReference>
<sequence length="561" mass="59967">MTGRRQALAAALVLGCLWHPVAAEDMVTHEVQPGDTLIGLSDRLLESPSQWPVVARLNAVVQPRRLQPGKRLRIPVSLLKGQARPATVLYVRGQVLRGLGQAPGRPVGIGDQLDEGEVLSVGPDSYASLRLHDGSQVHVQAGTRVALDRLRQVTESGRSSTSLELQRGRVDTQVTPQRGGSRFDVRTPLAVAGVRGTRFGVTVDAEGALTLSDVVQGQVAVQALGGRTAAAPVSAGQGAVVRRAMGGAAVRPLLPAAEVSALPALVQRLPWTLAWPSVAGARAYRVQIAEDETLTRVLLSREVAQPSVVAPELPEGEHVLNIRAIDPDGLVGREATRRVRVKTQPVPPLAQSPGPDEAVPTGAVALACTEVPEAAAYRWEWQRGDGAWPEPGAPARPGVQERTAAGPCAWTLDATEPGRYRWRVATQWRRADGSIDEGPFGDEARFVAVVRPEAPEPLIEVGEQVRVHWQGAPGTRFDIELSPDPTFARDVQKRSVGSPEVQWPMPSWCRPYYLRLRAVSPEGMASAFSPPRLLHGEAGVCSGDGQPVSTGHGLRLGHGRP</sequence>
<gene>
    <name evidence="4" type="ORF">EIP75_00445</name>
</gene>
<dbReference type="EMBL" id="RSED01000001">
    <property type="protein sequence ID" value="RRS06109.1"/>
    <property type="molecule type" value="Genomic_DNA"/>
</dbReference>
<keyword evidence="5" id="KW-1185">Reference proteome</keyword>
<dbReference type="Gene3D" id="3.10.350.10">
    <property type="entry name" value="LysM domain"/>
    <property type="match status" value="1"/>
</dbReference>
<feature type="chain" id="PRO_5018755150" evidence="2">
    <location>
        <begin position="24"/>
        <end position="561"/>
    </location>
</feature>
<evidence type="ECO:0000256" key="2">
    <source>
        <dbReference type="SAM" id="SignalP"/>
    </source>
</evidence>
<dbReference type="Pfam" id="PF01476">
    <property type="entry name" value="LysM"/>
    <property type="match status" value="1"/>
</dbReference>
<reference evidence="4 5" key="1">
    <citation type="submission" date="2018-12" db="EMBL/GenBank/DDBJ databases">
        <title>The whole draft genome of Aquabacterium sp. SJQ9.</title>
        <authorList>
            <person name="Sun L."/>
            <person name="Gao X."/>
            <person name="Chen W."/>
            <person name="Huang K."/>
        </authorList>
    </citation>
    <scope>NUCLEOTIDE SEQUENCE [LARGE SCALE GENOMIC DNA]</scope>
    <source>
        <strain evidence="4 5">SJQ9</strain>
    </source>
</reference>
<dbReference type="InterPro" id="IPR013783">
    <property type="entry name" value="Ig-like_fold"/>
</dbReference>
<name>A0A3R8U793_9BURK</name>
<feature type="signal peptide" evidence="2">
    <location>
        <begin position="1"/>
        <end position="23"/>
    </location>
</feature>
<dbReference type="PIRSF" id="PIRSF029644">
    <property type="entry name" value="UCP029644"/>
    <property type="match status" value="1"/>
</dbReference>
<dbReference type="OrthoDB" id="9813091at2"/>
<evidence type="ECO:0000313" key="5">
    <source>
        <dbReference type="Proteomes" id="UP000269265"/>
    </source>
</evidence>
<evidence type="ECO:0000259" key="3">
    <source>
        <dbReference type="PROSITE" id="PS51782"/>
    </source>
</evidence>
<dbReference type="PROSITE" id="PS51257">
    <property type="entry name" value="PROKAR_LIPOPROTEIN"/>
    <property type="match status" value="1"/>
</dbReference>
<feature type="region of interest" description="Disordered" evidence="1">
    <location>
        <begin position="539"/>
        <end position="561"/>
    </location>
</feature>
<evidence type="ECO:0000256" key="1">
    <source>
        <dbReference type="SAM" id="MobiDB-lite"/>
    </source>
</evidence>
<dbReference type="Pfam" id="PF04773">
    <property type="entry name" value="FecR"/>
    <property type="match status" value="1"/>
</dbReference>
<dbReference type="PROSITE" id="PS51782">
    <property type="entry name" value="LYSM"/>
    <property type="match status" value="1"/>
</dbReference>
<dbReference type="InterPro" id="IPR036779">
    <property type="entry name" value="LysM_dom_sf"/>
</dbReference>
<proteinExistence type="predicted"/>
<dbReference type="Gene3D" id="2.60.40.10">
    <property type="entry name" value="Immunoglobulins"/>
    <property type="match status" value="1"/>
</dbReference>
<dbReference type="PANTHER" id="PTHR38731">
    <property type="entry name" value="LIPL45-RELATED LIPOPROTEIN-RELATED"/>
    <property type="match status" value="1"/>
</dbReference>
<keyword evidence="2" id="KW-0732">Signal</keyword>
<dbReference type="AlphaFoldDB" id="A0A3R8U793"/>
<dbReference type="InterPro" id="IPR016930">
    <property type="entry name" value="UCP029644"/>
</dbReference>
<evidence type="ECO:0000313" key="4">
    <source>
        <dbReference type="EMBL" id="RRS06109.1"/>
    </source>
</evidence>
<protein>
    <submittedName>
        <fullName evidence="4">LysM peptidoglycan-binding domain-containing protein</fullName>
    </submittedName>
</protein>
<dbReference type="CDD" id="cd00118">
    <property type="entry name" value="LysM"/>
    <property type="match status" value="1"/>
</dbReference>